<dbReference type="GO" id="GO:0005743">
    <property type="term" value="C:mitochondrial inner membrane"/>
    <property type="evidence" value="ECO:0007669"/>
    <property type="project" value="UniProtKB-SubCell"/>
</dbReference>
<evidence type="ECO:0000256" key="7">
    <source>
        <dbReference type="ARBA" id="ARBA00022989"/>
    </source>
</evidence>
<reference evidence="12" key="1">
    <citation type="submission" date="2023-06" db="EMBL/GenBank/DDBJ databases">
        <title>Reference genome for the Northern bat (Eptesicus nilssonii), a most northern bat species.</title>
        <authorList>
            <person name="Laine V.N."/>
            <person name="Pulliainen A.T."/>
            <person name="Lilley T.M."/>
        </authorList>
    </citation>
    <scope>NUCLEOTIDE SEQUENCE</scope>
    <source>
        <strain evidence="12">BLF_Eptnil</strain>
        <tissue evidence="12">Kidney</tissue>
    </source>
</reference>
<keyword evidence="6" id="KW-0999">Mitochondrion inner membrane</keyword>
<keyword evidence="3 11" id="KW-0813">Transport</keyword>
<evidence type="ECO:0000256" key="1">
    <source>
        <dbReference type="ARBA" id="ARBA00004448"/>
    </source>
</evidence>
<evidence type="ECO:0000256" key="11">
    <source>
        <dbReference type="RuleBase" id="RU000488"/>
    </source>
</evidence>
<keyword evidence="9 10" id="KW-0472">Membrane</keyword>
<dbReference type="Proteomes" id="UP001177744">
    <property type="component" value="Unassembled WGS sequence"/>
</dbReference>
<dbReference type="InterPro" id="IPR002067">
    <property type="entry name" value="MCP"/>
</dbReference>
<dbReference type="EMBL" id="JAULJE010000013">
    <property type="protein sequence ID" value="KAK1336108.1"/>
    <property type="molecule type" value="Genomic_DNA"/>
</dbReference>
<dbReference type="InterPro" id="IPR050391">
    <property type="entry name" value="Mito_Metabolite_Transporter"/>
</dbReference>
<evidence type="ECO:0008006" key="14">
    <source>
        <dbReference type="Google" id="ProtNLM"/>
    </source>
</evidence>
<keyword evidence="7" id="KW-1133">Transmembrane helix</keyword>
<dbReference type="PROSITE" id="PS50920">
    <property type="entry name" value="SOLCAR"/>
    <property type="match status" value="3"/>
</dbReference>
<dbReference type="PANTHER" id="PTHR45618">
    <property type="entry name" value="MITOCHONDRIAL DICARBOXYLATE CARRIER-RELATED"/>
    <property type="match status" value="1"/>
</dbReference>
<evidence type="ECO:0000256" key="2">
    <source>
        <dbReference type="ARBA" id="ARBA00006375"/>
    </source>
</evidence>
<keyword evidence="8" id="KW-0496">Mitochondrion</keyword>
<dbReference type="GO" id="GO:0055085">
    <property type="term" value="P:transmembrane transport"/>
    <property type="evidence" value="ECO:0007669"/>
    <property type="project" value="InterPro"/>
</dbReference>
<dbReference type="InterPro" id="IPR018108">
    <property type="entry name" value="MCP_transmembrane"/>
</dbReference>
<dbReference type="FunFam" id="1.50.40.10:FF:000008">
    <property type="entry name" value="Mitochondrial uncoupling protein 2"/>
    <property type="match status" value="1"/>
</dbReference>
<name>A0AA40HRG9_CNENI</name>
<protein>
    <recommendedName>
        <fullName evidence="14">Mitochondrial uncoupling protein 3</fullName>
    </recommendedName>
</protein>
<evidence type="ECO:0000256" key="10">
    <source>
        <dbReference type="PROSITE-ProRule" id="PRU00282"/>
    </source>
</evidence>
<keyword evidence="5" id="KW-0677">Repeat</keyword>
<comment type="similarity">
    <text evidence="2 11">Belongs to the mitochondrial carrier (TC 2.A.29) family.</text>
</comment>
<evidence type="ECO:0000313" key="13">
    <source>
        <dbReference type="Proteomes" id="UP001177744"/>
    </source>
</evidence>
<evidence type="ECO:0000313" key="12">
    <source>
        <dbReference type="EMBL" id="KAK1336108.1"/>
    </source>
</evidence>
<accession>A0AA40HRG9</accession>
<dbReference type="AlphaFoldDB" id="A0AA40HRG9"/>
<dbReference type="InterPro" id="IPR023395">
    <property type="entry name" value="MCP_dom_sf"/>
</dbReference>
<feature type="repeat" description="Solcar" evidence="10">
    <location>
        <begin position="85"/>
        <end position="176"/>
    </location>
</feature>
<comment type="subcellular location">
    <subcellularLocation>
        <location evidence="1">Mitochondrion inner membrane</location>
        <topology evidence="1">Multi-pass membrane protein</topology>
    </subcellularLocation>
</comment>
<comment type="caution">
    <text evidence="12">The sequence shown here is derived from an EMBL/GenBank/DDBJ whole genome shotgun (WGS) entry which is preliminary data.</text>
</comment>
<evidence type="ECO:0000256" key="9">
    <source>
        <dbReference type="ARBA" id="ARBA00023136"/>
    </source>
</evidence>
<dbReference type="SUPFAM" id="SSF103506">
    <property type="entry name" value="Mitochondrial carrier"/>
    <property type="match status" value="1"/>
</dbReference>
<dbReference type="Pfam" id="PF00153">
    <property type="entry name" value="Mito_carr"/>
    <property type="match status" value="3"/>
</dbReference>
<dbReference type="PRINTS" id="PR00784">
    <property type="entry name" value="MTUNCOUPLING"/>
</dbReference>
<evidence type="ECO:0000256" key="5">
    <source>
        <dbReference type="ARBA" id="ARBA00022737"/>
    </source>
</evidence>
<feature type="repeat" description="Solcar" evidence="10">
    <location>
        <begin position="285"/>
        <end position="370"/>
    </location>
</feature>
<organism evidence="12 13">
    <name type="scientific">Cnephaeus nilssonii</name>
    <name type="common">Northern bat</name>
    <name type="synonym">Eptesicus nilssonii</name>
    <dbReference type="NCBI Taxonomy" id="3371016"/>
    <lineage>
        <taxon>Eukaryota</taxon>
        <taxon>Metazoa</taxon>
        <taxon>Chordata</taxon>
        <taxon>Craniata</taxon>
        <taxon>Vertebrata</taxon>
        <taxon>Euteleostomi</taxon>
        <taxon>Mammalia</taxon>
        <taxon>Eutheria</taxon>
        <taxon>Laurasiatheria</taxon>
        <taxon>Chiroptera</taxon>
        <taxon>Yangochiroptera</taxon>
        <taxon>Vespertilionidae</taxon>
        <taxon>Cnephaeus</taxon>
    </lineage>
</organism>
<evidence type="ECO:0000256" key="3">
    <source>
        <dbReference type="ARBA" id="ARBA00022448"/>
    </source>
</evidence>
<dbReference type="Gene3D" id="1.50.40.10">
    <property type="entry name" value="Mitochondrial carrier domain"/>
    <property type="match status" value="1"/>
</dbReference>
<evidence type="ECO:0000256" key="8">
    <source>
        <dbReference type="ARBA" id="ARBA00023128"/>
    </source>
</evidence>
<evidence type="ECO:0000256" key="6">
    <source>
        <dbReference type="ARBA" id="ARBA00022792"/>
    </source>
</evidence>
<keyword evidence="4 10" id="KW-0812">Transmembrane</keyword>
<gene>
    <name evidence="12" type="ORF">QTO34_003908</name>
</gene>
<keyword evidence="13" id="KW-1185">Reference proteome</keyword>
<feature type="repeat" description="Solcar" evidence="10">
    <location>
        <begin position="185"/>
        <end position="276"/>
    </location>
</feature>
<proteinExistence type="inferred from homology"/>
<evidence type="ECO:0000256" key="4">
    <source>
        <dbReference type="ARBA" id="ARBA00022692"/>
    </source>
</evidence>
<sequence>MAREQSESCCRLLGWSPKEVLSFPYPCWTQHWFHLPPPASLRSLLPALKPRAAERPLSSDLNWALKGLEETSGTMVGLKPSEMPPTTAVKFLGAGMAACFADLLTFPLDTAKVRLQIQGENQAARSIQYRGVLGTILTMVRTEGLRSPYSGLVAGLQRQMSFASIRIGLYDSVKQFYTPKGSDHSSIITRILAGCTTGAMAVACAQPTDVVKVRFQANKHFGPGGSKKYSGTMDAYRTIAREEGLRGLWKGTFPNITRNAIVNCAEMVTYDIIKEKLLDYQLLTDNFPCHFVSAFGAGFCATVVASPVDVVKTRYMNSLPGQYRSPLDCMLKMVAREGASAFYKGFTPSFLRLGIWNVVMFVTYEQLKRALMNVQMLRESPF</sequence>